<reference evidence="1" key="2">
    <citation type="journal article" date="2018" name="Nat. Commun.">
        <title>Tailed giant Tupanvirus possesses the most complete translational apparatus of the known virosphere.</title>
        <authorList>
            <person name="Abrahao J."/>
            <person name="Silva L."/>
            <person name="Silva L.S."/>
            <person name="Khalil J.Y.B."/>
            <person name="Rodrigues R."/>
            <person name="Arantes T."/>
            <person name="Assis F."/>
            <person name="Boratto P."/>
            <person name="Andrade M."/>
            <person name="Kroon E.G."/>
            <person name="Ribeiro B."/>
            <person name="Bergier I."/>
            <person name="Seligmann H."/>
            <person name="Ghigo E."/>
            <person name="Colson P."/>
            <person name="Levasseur A."/>
            <person name="Kroemer G."/>
            <person name="Raoult D."/>
            <person name="La Scola B."/>
        </authorList>
    </citation>
    <scope>NUCLEOTIDE SEQUENCE [LARGE SCALE GENOMIC DNA]</scope>
    <source>
        <strain evidence="1">Deep ocean</strain>
    </source>
</reference>
<protein>
    <submittedName>
        <fullName evidence="1">Uncharacterized protein</fullName>
    </submittedName>
</protein>
<evidence type="ECO:0000313" key="1">
    <source>
        <dbReference type="EMBL" id="QKU34218.1"/>
    </source>
</evidence>
<reference evidence="1" key="1">
    <citation type="submission" date="2017-06" db="EMBL/GenBank/DDBJ databases">
        <authorList>
            <person name="Assis F.L."/>
            <person name="Abrahao J.S."/>
            <person name="Silva L."/>
            <person name="Khalil J.B."/>
            <person name="Rodrigues R."/>
            <person name="Silva L.S."/>
            <person name="Boratto P."/>
            <person name="Andrade M."/>
            <person name="Kroon E.G."/>
            <person name="Ribeiro B."/>
            <person name="Bergier I."/>
            <person name="Seligmann H."/>
            <person name="Ghigo E."/>
            <person name="Colson P."/>
            <person name="Levasseur A."/>
            <person name="Raoult D."/>
            <person name="Scola B.L."/>
        </authorList>
    </citation>
    <scope>NUCLEOTIDE SEQUENCE</scope>
    <source>
        <strain evidence="1">Deep ocean</strain>
    </source>
</reference>
<accession>A0A6N1NQS6</accession>
<sequence length="88" mass="10643">MEDNYDDIETVVYHMEDKQYNEMMLRNEKEKRQNMVIDKLGLLYECTIGSFHKCEMLVYNPNIFSKLTKEKFIGWVINNNPNLRQLFS</sequence>
<dbReference type="RefSeq" id="YP_010780837.1">
    <property type="nucleotide sequence ID" value="NC_075038.1"/>
</dbReference>
<dbReference type="GeneID" id="80517528"/>
<proteinExistence type="predicted"/>
<dbReference type="EMBL" id="MF405918">
    <property type="protein sequence ID" value="QKU34218.1"/>
    <property type="molecule type" value="Genomic_DNA"/>
</dbReference>
<dbReference type="KEGG" id="vg:80517528"/>
<name>A0A6N1NQS6_9VIRU</name>
<organism evidence="1">
    <name type="scientific">Tupanvirus deep ocean</name>
    <dbReference type="NCBI Taxonomy" id="2126984"/>
    <lineage>
        <taxon>Viruses</taxon>
        <taxon>Varidnaviria</taxon>
        <taxon>Bamfordvirae</taxon>
        <taxon>Nucleocytoviricota</taxon>
        <taxon>Megaviricetes</taxon>
        <taxon>Imitervirales</taxon>
        <taxon>Mimiviridae</taxon>
        <taxon>Megamimivirinae</taxon>
        <taxon>Tupanvirus</taxon>
        <taxon>Tupanvirus altamarinense</taxon>
    </lineage>
</organism>